<evidence type="ECO:0000256" key="1">
    <source>
        <dbReference type="SAM" id="Phobius"/>
    </source>
</evidence>
<dbReference type="Proteomes" id="UP000630936">
    <property type="component" value="Unassembled WGS sequence"/>
</dbReference>
<organism evidence="2 3">
    <name type="scientific">Streptomyces inusitatus</name>
    <dbReference type="NCBI Taxonomy" id="68221"/>
    <lineage>
        <taxon>Bacteria</taxon>
        <taxon>Bacillati</taxon>
        <taxon>Actinomycetota</taxon>
        <taxon>Actinomycetes</taxon>
        <taxon>Kitasatosporales</taxon>
        <taxon>Streptomycetaceae</taxon>
        <taxon>Streptomyces</taxon>
    </lineage>
</organism>
<name>A0A918Q2B8_9ACTN</name>
<proteinExistence type="predicted"/>
<feature type="transmembrane region" description="Helical" evidence="1">
    <location>
        <begin position="182"/>
        <end position="202"/>
    </location>
</feature>
<keyword evidence="1" id="KW-1133">Transmembrane helix</keyword>
<evidence type="ECO:0000313" key="3">
    <source>
        <dbReference type="Proteomes" id="UP000630936"/>
    </source>
</evidence>
<feature type="transmembrane region" description="Helical" evidence="1">
    <location>
        <begin position="156"/>
        <end position="176"/>
    </location>
</feature>
<accession>A0A918Q2B8</accession>
<comment type="caution">
    <text evidence="2">The sequence shown here is derived from an EMBL/GenBank/DDBJ whole genome shotgun (WGS) entry which is preliminary data.</text>
</comment>
<sequence length="218" mass="23594">MSRRPSVDVLKRAVRGTIGHPGQWRSNRRALGGRVILYLILVCDVLFWIFLAGGLAARYAAGWRVLGGALLLCVPLIDVVLLGATVLSIRNGAEPTVWHGLSAAYLGMTVVYGHGVVRWADAKFARRFGGAVAEPRPELYGRAAVADAWKSWLRFLLAYAISVGMIFGLVVLVGTLDEGAPLLVWLNPLTKVLVYSLIWPIVATVRPGKAPEAAEGNR</sequence>
<protein>
    <submittedName>
        <fullName evidence="2">Uncharacterized protein</fullName>
    </submittedName>
</protein>
<reference evidence="2" key="2">
    <citation type="submission" date="2020-09" db="EMBL/GenBank/DDBJ databases">
        <authorList>
            <person name="Sun Q."/>
            <person name="Ohkuma M."/>
        </authorList>
    </citation>
    <scope>NUCLEOTIDE SEQUENCE</scope>
    <source>
        <strain evidence="2">JCM 4988</strain>
    </source>
</reference>
<evidence type="ECO:0000313" key="2">
    <source>
        <dbReference type="EMBL" id="GGZ31376.1"/>
    </source>
</evidence>
<dbReference type="EMBL" id="BMWG01000006">
    <property type="protein sequence ID" value="GGZ31376.1"/>
    <property type="molecule type" value="Genomic_DNA"/>
</dbReference>
<reference evidence="2" key="1">
    <citation type="journal article" date="2014" name="Int. J. Syst. Evol. Microbiol.">
        <title>Complete genome sequence of Corynebacterium casei LMG S-19264T (=DSM 44701T), isolated from a smear-ripened cheese.</title>
        <authorList>
            <consortium name="US DOE Joint Genome Institute (JGI-PGF)"/>
            <person name="Walter F."/>
            <person name="Albersmeier A."/>
            <person name="Kalinowski J."/>
            <person name="Ruckert C."/>
        </authorList>
    </citation>
    <scope>NUCLEOTIDE SEQUENCE</scope>
    <source>
        <strain evidence="2">JCM 4988</strain>
    </source>
</reference>
<keyword evidence="1" id="KW-0812">Transmembrane</keyword>
<feature type="transmembrane region" description="Helical" evidence="1">
    <location>
        <begin position="35"/>
        <end position="57"/>
    </location>
</feature>
<keyword evidence="3" id="KW-1185">Reference proteome</keyword>
<dbReference type="AlphaFoldDB" id="A0A918Q2B8"/>
<keyword evidence="1" id="KW-0472">Membrane</keyword>
<feature type="transmembrane region" description="Helical" evidence="1">
    <location>
        <begin position="96"/>
        <end position="117"/>
    </location>
</feature>
<feature type="transmembrane region" description="Helical" evidence="1">
    <location>
        <begin position="69"/>
        <end position="90"/>
    </location>
</feature>
<gene>
    <name evidence="2" type="ORF">GCM10010387_26620</name>
</gene>